<evidence type="ECO:0000313" key="4">
    <source>
        <dbReference type="EMBL" id="MBN7816858.1"/>
    </source>
</evidence>
<proteinExistence type="inferred from homology"/>
<accession>A0ABS3CID2</accession>
<dbReference type="SMART" id="SM00950">
    <property type="entry name" value="Piwi"/>
    <property type="match status" value="1"/>
</dbReference>
<dbReference type="Proteomes" id="UP000664480">
    <property type="component" value="Unassembled WGS sequence"/>
</dbReference>
<sequence>MTDQNLFFNILTFEWPEEPVTLYFSDTDNGMCQELYFTLFPNEVEKLFPNIVRNSTNKLYTTFGYAADGFKPLEINLKTDNPDFAKRYFNNQINYYFRKVADKIVRTGFVNENQIWLKSSSGSKSLYDVYEKFSLKVQIALVSNYPEIVLSYDGQSKICKQSAAALITTISPKHFNRVLHNKSFYKWEKCQENEFIDPENCFPVINKELEAALGIPIEAPTRENRYPIYLRYIQGFYSKYLKKEQFGRFIKLNDEGFLAVNPSRIDTTSEESNQLLFGNSQPDTTPKYALKNLKPFKKSPYPNIHLFFIVHSDDINHTFTIKDHFENGLASFEGMRSFVGLHFHTEEGFSIVFKDKNNPIPEIEKELIKRSFDPEIRYIAIYITPYGKFEKDKPKREIYYQLKELLLKRRITSQAIDPKKMVEQGLNWKYSLPNIAVAMLAKLDGIPWRLNTPIKNELVVGVGAFRHVDIGVQYIGSAFSFTNNGRFNRFEYFLRDEIDILAGSIGDAVKNYATVNASPDRLIIHFYKTMSENEMEPIIQQLSDLGLDIPVFIITINKTESQDIVAFDSSWNGLMPDSGTFIGIGRDKYLLFNNTRYNSGPVAKADGFPFPIKLKIQCSNPELTKDTKTVNELIDQVYQFSRMYWKSVRQQNLPVTIKYPEMVAQIAPHFIGNDIPPYGKDNLWFL</sequence>
<dbReference type="InterPro" id="IPR036397">
    <property type="entry name" value="RNaseH_sf"/>
</dbReference>
<name>A0ABS3CID2_9BACT</name>
<gene>
    <name evidence="4" type="ORF">J0A69_15530</name>
</gene>
<dbReference type="InterPro" id="IPR012337">
    <property type="entry name" value="RNaseH-like_sf"/>
</dbReference>
<evidence type="ECO:0000256" key="2">
    <source>
        <dbReference type="ARBA" id="ARBA00035032"/>
    </source>
</evidence>
<evidence type="ECO:0000259" key="3">
    <source>
        <dbReference type="PROSITE" id="PS50822"/>
    </source>
</evidence>
<protein>
    <recommendedName>
        <fullName evidence="2">Protein argonaute</fullName>
    </recommendedName>
</protein>
<dbReference type="PROSITE" id="PS50822">
    <property type="entry name" value="PIWI"/>
    <property type="match status" value="1"/>
</dbReference>
<dbReference type="Gene3D" id="3.40.50.2300">
    <property type="match status" value="1"/>
</dbReference>
<organism evidence="4 5">
    <name type="scientific">Algoriphagus pacificus</name>
    <dbReference type="NCBI Taxonomy" id="2811234"/>
    <lineage>
        <taxon>Bacteria</taxon>
        <taxon>Pseudomonadati</taxon>
        <taxon>Bacteroidota</taxon>
        <taxon>Cytophagia</taxon>
        <taxon>Cytophagales</taxon>
        <taxon>Cyclobacteriaceae</taxon>
        <taxon>Algoriphagus</taxon>
    </lineage>
</organism>
<evidence type="ECO:0000313" key="5">
    <source>
        <dbReference type="Proteomes" id="UP000664480"/>
    </source>
</evidence>
<comment type="similarity">
    <text evidence="1">Belongs to the argonaute family. Long pAgo subfamily.</text>
</comment>
<keyword evidence="5" id="KW-1185">Reference proteome</keyword>
<dbReference type="InterPro" id="IPR003165">
    <property type="entry name" value="Piwi"/>
</dbReference>
<feature type="domain" description="Piwi" evidence="3">
    <location>
        <begin position="631"/>
        <end position="672"/>
    </location>
</feature>
<dbReference type="EMBL" id="JAFKCU010000003">
    <property type="protein sequence ID" value="MBN7816858.1"/>
    <property type="molecule type" value="Genomic_DNA"/>
</dbReference>
<evidence type="ECO:0000256" key="1">
    <source>
        <dbReference type="ARBA" id="ARBA00035012"/>
    </source>
</evidence>
<dbReference type="Pfam" id="PF02171">
    <property type="entry name" value="Piwi"/>
    <property type="match status" value="1"/>
</dbReference>
<dbReference type="RefSeq" id="WP_206587515.1">
    <property type="nucleotide sequence ID" value="NZ_JAFKCU010000003.1"/>
</dbReference>
<comment type="caution">
    <text evidence="4">The sequence shown here is derived from an EMBL/GenBank/DDBJ whole genome shotgun (WGS) entry which is preliminary data.</text>
</comment>
<reference evidence="4 5" key="1">
    <citation type="submission" date="2021-03" db="EMBL/GenBank/DDBJ databases">
        <title>novel species isolated from a fishpond in China.</title>
        <authorList>
            <person name="Lu H."/>
            <person name="Cai Z."/>
        </authorList>
    </citation>
    <scope>NUCLEOTIDE SEQUENCE [LARGE SCALE GENOMIC DNA]</scope>
    <source>
        <strain evidence="4 5">YJ13C</strain>
    </source>
</reference>
<dbReference type="Gene3D" id="3.30.420.10">
    <property type="entry name" value="Ribonuclease H-like superfamily/Ribonuclease H"/>
    <property type="match status" value="1"/>
</dbReference>
<dbReference type="SUPFAM" id="SSF53098">
    <property type="entry name" value="Ribonuclease H-like"/>
    <property type="match status" value="1"/>
</dbReference>